<organism evidence="3 4">
    <name type="scientific">Terriglobus aquaticus</name>
    <dbReference type="NCBI Taxonomy" id="940139"/>
    <lineage>
        <taxon>Bacteria</taxon>
        <taxon>Pseudomonadati</taxon>
        <taxon>Acidobacteriota</taxon>
        <taxon>Terriglobia</taxon>
        <taxon>Terriglobales</taxon>
        <taxon>Acidobacteriaceae</taxon>
        <taxon>Terriglobus</taxon>
    </lineage>
</organism>
<dbReference type="InterPro" id="IPR013823">
    <property type="entry name" value="Ribosomal_bL12_C"/>
</dbReference>
<evidence type="ECO:0000256" key="1">
    <source>
        <dbReference type="SAM" id="MobiDB-lite"/>
    </source>
</evidence>
<proteinExistence type="predicted"/>
<gene>
    <name evidence="3" type="ORF">ACK2TP_04325</name>
</gene>
<feature type="region of interest" description="Disordered" evidence="1">
    <location>
        <begin position="27"/>
        <end position="48"/>
    </location>
</feature>
<dbReference type="Pfam" id="PF00542">
    <property type="entry name" value="Ribosomal_L12"/>
    <property type="match status" value="1"/>
</dbReference>
<keyword evidence="4" id="KW-1185">Reference proteome</keyword>
<protein>
    <submittedName>
        <fullName evidence="3">Ribosomal protein L7/L12</fullName>
    </submittedName>
</protein>
<keyword evidence="3" id="KW-0689">Ribosomal protein</keyword>
<feature type="region of interest" description="Disordered" evidence="1">
    <location>
        <begin position="131"/>
        <end position="150"/>
    </location>
</feature>
<dbReference type="RefSeq" id="WP_344687558.1">
    <property type="nucleotide sequence ID" value="NZ_BAABBH010000001.1"/>
</dbReference>
<comment type="caution">
    <text evidence="3">The sequence shown here is derived from an EMBL/GenBank/DDBJ whole genome shotgun (WGS) entry which is preliminary data.</text>
</comment>
<dbReference type="Gene3D" id="3.30.1390.10">
    <property type="match status" value="1"/>
</dbReference>
<evidence type="ECO:0000313" key="4">
    <source>
        <dbReference type="Proteomes" id="UP001634747"/>
    </source>
</evidence>
<name>A0ABW9KK27_9BACT</name>
<accession>A0ABW9KK27</accession>
<reference evidence="3 4" key="1">
    <citation type="submission" date="2024-12" db="EMBL/GenBank/DDBJ databases">
        <authorList>
            <person name="Lee Y."/>
        </authorList>
    </citation>
    <scope>NUCLEOTIDE SEQUENCE [LARGE SCALE GENOMIC DNA]</scope>
    <source>
        <strain evidence="3 4">03SUJ4</strain>
    </source>
</reference>
<feature type="domain" description="Large ribosomal subunit protein bL12 C-terminal" evidence="2">
    <location>
        <begin position="59"/>
        <end position="115"/>
    </location>
</feature>
<dbReference type="InterPro" id="IPR014719">
    <property type="entry name" value="Ribosomal_bL12_C/ClpS-like"/>
</dbReference>
<dbReference type="SUPFAM" id="SSF54736">
    <property type="entry name" value="ClpS-like"/>
    <property type="match status" value="1"/>
</dbReference>
<dbReference type="EMBL" id="JBJYXY010000001">
    <property type="protein sequence ID" value="MFN2974979.1"/>
    <property type="molecule type" value="Genomic_DNA"/>
</dbReference>
<evidence type="ECO:0000259" key="2">
    <source>
        <dbReference type="Pfam" id="PF00542"/>
    </source>
</evidence>
<evidence type="ECO:0000313" key="3">
    <source>
        <dbReference type="EMBL" id="MFN2974979.1"/>
    </source>
</evidence>
<keyword evidence="3" id="KW-0687">Ribonucleoprotein</keyword>
<dbReference type="Proteomes" id="UP001634747">
    <property type="component" value="Unassembled WGS sequence"/>
</dbReference>
<dbReference type="GO" id="GO:0005840">
    <property type="term" value="C:ribosome"/>
    <property type="evidence" value="ECO:0007669"/>
    <property type="project" value="UniProtKB-KW"/>
</dbReference>
<sequence>MNVVGWIVMAFVLGVLFGRLTSRSGTSGHAHPLAPGSPDLDLGRPSAISSADAPGGPYAVTLLDQGSNLIRTIKMVREVKHLGLKDAKDFVESAPRPLIRVASADQANAIVRAFQGVASVRVDGPEGVHEVKDYGYSQFPPPNRDTTSAG</sequence>